<feature type="chain" id="PRO_5032485863" evidence="1">
    <location>
        <begin position="31"/>
        <end position="202"/>
    </location>
</feature>
<evidence type="ECO:0000256" key="1">
    <source>
        <dbReference type="SAM" id="SignalP"/>
    </source>
</evidence>
<dbReference type="PROSITE" id="PS50933">
    <property type="entry name" value="CHRD"/>
    <property type="match status" value="1"/>
</dbReference>
<organism evidence="3">
    <name type="scientific">Oscillatoriales cyanobacterium SpSt-402</name>
    <dbReference type="NCBI Taxonomy" id="2282168"/>
    <lineage>
        <taxon>Bacteria</taxon>
        <taxon>Bacillati</taxon>
        <taxon>Cyanobacteriota</taxon>
        <taxon>Cyanophyceae</taxon>
        <taxon>Oscillatoriophycideae</taxon>
        <taxon>Oscillatoriales</taxon>
    </lineage>
</organism>
<name>A0A832H5Z9_9CYAN</name>
<protein>
    <submittedName>
        <fullName evidence="3">CHRD domain-containing protein</fullName>
    </submittedName>
</protein>
<evidence type="ECO:0000259" key="2">
    <source>
        <dbReference type="PROSITE" id="PS50933"/>
    </source>
</evidence>
<dbReference type="InterPro" id="IPR010895">
    <property type="entry name" value="CHRD"/>
</dbReference>
<dbReference type="AlphaFoldDB" id="A0A832H5Z9"/>
<accession>A0A832H5Z9</accession>
<dbReference type="EMBL" id="DSRD01000741">
    <property type="protein sequence ID" value="HGW94967.1"/>
    <property type="molecule type" value="Genomic_DNA"/>
</dbReference>
<gene>
    <name evidence="3" type="ORF">ENR47_11900</name>
</gene>
<evidence type="ECO:0000313" key="3">
    <source>
        <dbReference type="EMBL" id="HGW94967.1"/>
    </source>
</evidence>
<dbReference type="Pfam" id="PF07452">
    <property type="entry name" value="CHRD"/>
    <property type="match status" value="1"/>
</dbReference>
<comment type="caution">
    <text evidence="3">The sequence shown here is derived from an EMBL/GenBank/DDBJ whole genome shotgun (WGS) entry which is preliminary data.</text>
</comment>
<dbReference type="SMART" id="SM00754">
    <property type="entry name" value="CHRD"/>
    <property type="match status" value="1"/>
</dbReference>
<reference evidence="3" key="1">
    <citation type="journal article" date="2020" name="mSystems">
        <title>Genome- and Community-Level Interaction Insights into Carbon Utilization and Element Cycling Functions of Hydrothermarchaeota in Hydrothermal Sediment.</title>
        <authorList>
            <person name="Zhou Z."/>
            <person name="Liu Y."/>
            <person name="Xu W."/>
            <person name="Pan J."/>
            <person name="Luo Z.H."/>
            <person name="Li M."/>
        </authorList>
    </citation>
    <scope>NUCLEOTIDE SEQUENCE [LARGE SCALE GENOMIC DNA]</scope>
    <source>
        <strain evidence="3">SpSt-402</strain>
    </source>
</reference>
<keyword evidence="1" id="KW-0732">Signal</keyword>
<feature type="signal peptide" evidence="1">
    <location>
        <begin position="1"/>
        <end position="30"/>
    </location>
</feature>
<sequence length="202" mass="22167">MNKTKRTLWNCFLSVMTCLFVVGTATPSFSKTDFYPMVSAVLPVQEATNQDFVADWLAQGMMDNTTKRYEAVLSSKNVVPNAPSTSATGNVRAMLKGDRLIVQGSFTNLSSPLRNYVTDPVDPPNPKITSAAHIHRGDPAQNGPFQYALKVELNQSGMGGRLMGVYSLTSEQRQALSEGKLYVDIHTQKNRVGELRGILQPV</sequence>
<proteinExistence type="predicted"/>
<feature type="domain" description="CHRD" evidence="2">
    <location>
        <begin position="65"/>
        <end position="202"/>
    </location>
</feature>